<dbReference type="EMBL" id="CAJJDN010000116">
    <property type="protein sequence ID" value="CAD8118295.1"/>
    <property type="molecule type" value="Genomic_DNA"/>
</dbReference>
<dbReference type="InterPro" id="IPR019734">
    <property type="entry name" value="TPR_rpt"/>
</dbReference>
<evidence type="ECO:0000313" key="3">
    <source>
        <dbReference type="EMBL" id="CAD8118295.1"/>
    </source>
</evidence>
<keyword evidence="2" id="KW-0802">TPR repeat</keyword>
<dbReference type="OrthoDB" id="245563at2759"/>
<evidence type="ECO:0000256" key="1">
    <source>
        <dbReference type="ARBA" id="ARBA00022737"/>
    </source>
</evidence>
<gene>
    <name evidence="3" type="ORF">PSON_ATCC_30995.1.T1160180</name>
</gene>
<dbReference type="Proteomes" id="UP000692954">
    <property type="component" value="Unassembled WGS sequence"/>
</dbReference>
<accession>A0A8S1QTP4</accession>
<evidence type="ECO:0008006" key="5">
    <source>
        <dbReference type="Google" id="ProtNLM"/>
    </source>
</evidence>
<protein>
    <recommendedName>
        <fullName evidence="5">Tetratricopeptide repeat protein</fullName>
    </recommendedName>
</protein>
<name>A0A8S1QTP4_9CILI</name>
<comment type="caution">
    <text evidence="3">The sequence shown here is derived from an EMBL/GenBank/DDBJ whole genome shotgun (WGS) entry which is preliminary data.</text>
</comment>
<organism evidence="3 4">
    <name type="scientific">Paramecium sonneborni</name>
    <dbReference type="NCBI Taxonomy" id="65129"/>
    <lineage>
        <taxon>Eukaryota</taxon>
        <taxon>Sar</taxon>
        <taxon>Alveolata</taxon>
        <taxon>Ciliophora</taxon>
        <taxon>Intramacronucleata</taxon>
        <taxon>Oligohymenophorea</taxon>
        <taxon>Peniculida</taxon>
        <taxon>Parameciidae</taxon>
        <taxon>Paramecium</taxon>
    </lineage>
</organism>
<dbReference type="PANTHER" id="PTHR44858:SF1">
    <property type="entry name" value="UDP-N-ACETYLGLUCOSAMINE--PEPTIDE N-ACETYLGLUCOSAMINYLTRANSFERASE SPINDLY-RELATED"/>
    <property type="match status" value="1"/>
</dbReference>
<sequence length="156" mass="17864">MSLDDAIQINPSSSDAYHQKCLTLVLMGQLEGALENIEIAIQNQPENSQLFNNRAFILHCLGHYSEAIFNLEHAIILSPEISILYENKQYLESQQCTPDGKQQVLENLQQLIKISDQQIQDQFLIQKQLSIELFDLSCFQLGFKSFGYDFIHEGNK</sequence>
<keyword evidence="4" id="KW-1185">Reference proteome</keyword>
<proteinExistence type="predicted"/>
<dbReference type="SMART" id="SM00028">
    <property type="entry name" value="TPR"/>
    <property type="match status" value="2"/>
</dbReference>
<evidence type="ECO:0000256" key="2">
    <source>
        <dbReference type="ARBA" id="ARBA00022803"/>
    </source>
</evidence>
<evidence type="ECO:0000313" key="4">
    <source>
        <dbReference type="Proteomes" id="UP000692954"/>
    </source>
</evidence>
<keyword evidence="1" id="KW-0677">Repeat</keyword>
<dbReference type="InterPro" id="IPR050498">
    <property type="entry name" value="Ycf3"/>
</dbReference>
<dbReference type="PANTHER" id="PTHR44858">
    <property type="entry name" value="TETRATRICOPEPTIDE REPEAT PROTEIN 6"/>
    <property type="match status" value="1"/>
</dbReference>
<dbReference type="AlphaFoldDB" id="A0A8S1QTP4"/>
<reference evidence="3" key="1">
    <citation type="submission" date="2021-01" db="EMBL/GenBank/DDBJ databases">
        <authorList>
            <consortium name="Genoscope - CEA"/>
            <person name="William W."/>
        </authorList>
    </citation>
    <scope>NUCLEOTIDE SEQUENCE</scope>
</reference>